<accession>A0A7W5XYG2</accession>
<dbReference type="EMBL" id="JACICA010000016">
    <property type="protein sequence ID" value="MBB3703568.1"/>
    <property type="molecule type" value="Genomic_DNA"/>
</dbReference>
<dbReference type="Proteomes" id="UP000541425">
    <property type="component" value="Unassembled WGS sequence"/>
</dbReference>
<keyword evidence="1" id="KW-1133">Transmembrane helix</keyword>
<evidence type="ECO:0000256" key="1">
    <source>
        <dbReference type="SAM" id="Phobius"/>
    </source>
</evidence>
<dbReference type="AlphaFoldDB" id="A0A7W5XYG2"/>
<feature type="transmembrane region" description="Helical" evidence="1">
    <location>
        <begin position="21"/>
        <end position="41"/>
    </location>
</feature>
<keyword evidence="1" id="KW-0812">Transmembrane</keyword>
<reference evidence="2 3" key="1">
    <citation type="submission" date="2020-08" db="EMBL/GenBank/DDBJ databases">
        <title>Genomic Encyclopedia of Type Strains, Phase IV (KMG-IV): sequencing the most valuable type-strain genomes for metagenomic binning, comparative biology and taxonomic classification.</title>
        <authorList>
            <person name="Goeker M."/>
        </authorList>
    </citation>
    <scope>NUCLEOTIDE SEQUENCE [LARGE SCALE GENOMIC DNA]</scope>
    <source>
        <strain evidence="2 3">DSM 22548</strain>
    </source>
</reference>
<comment type="caution">
    <text evidence="2">The sequence shown here is derived from an EMBL/GenBank/DDBJ whole genome shotgun (WGS) entry which is preliminary data.</text>
</comment>
<organism evidence="2 3">
    <name type="scientific">Alloprevotella rava</name>
    <dbReference type="NCBI Taxonomy" id="671218"/>
    <lineage>
        <taxon>Bacteria</taxon>
        <taxon>Pseudomonadati</taxon>
        <taxon>Bacteroidota</taxon>
        <taxon>Bacteroidia</taxon>
        <taxon>Bacteroidales</taxon>
        <taxon>Prevotellaceae</taxon>
        <taxon>Alloprevotella</taxon>
    </lineage>
</organism>
<name>A0A7W5XYG2_9BACT</name>
<gene>
    <name evidence="2" type="ORF">FHS60_002059</name>
</gene>
<sequence>MKFILIPSQNTIRKSTNTIIVFLNYLVHPRIALVLFFSYKIKAVYSLSLWLPNLIRNERQLIISGIWC</sequence>
<protein>
    <submittedName>
        <fullName evidence="2">Uncharacterized protein</fullName>
    </submittedName>
</protein>
<keyword evidence="1" id="KW-0472">Membrane</keyword>
<evidence type="ECO:0000313" key="2">
    <source>
        <dbReference type="EMBL" id="MBB3703568.1"/>
    </source>
</evidence>
<evidence type="ECO:0000313" key="3">
    <source>
        <dbReference type="Proteomes" id="UP000541425"/>
    </source>
</evidence>
<proteinExistence type="predicted"/>